<evidence type="ECO:0000313" key="4">
    <source>
        <dbReference type="Proteomes" id="UP001291930"/>
    </source>
</evidence>
<dbReference type="Proteomes" id="UP001291930">
    <property type="component" value="Unassembled WGS sequence"/>
</dbReference>
<dbReference type="EMBL" id="JAXOVW010000035">
    <property type="protein sequence ID" value="MDZ5608567.1"/>
    <property type="molecule type" value="Genomic_DNA"/>
</dbReference>
<keyword evidence="4" id="KW-1185">Reference proteome</keyword>
<proteinExistence type="predicted"/>
<evidence type="ECO:0000313" key="3">
    <source>
        <dbReference type="EMBL" id="MDZ5608567.1"/>
    </source>
</evidence>
<name>A0ABU5JYN5_9BACI</name>
<accession>A0ABU5JYN5</accession>
<gene>
    <name evidence="3" type="ORF">U2I54_16070</name>
</gene>
<dbReference type="Pfam" id="PF11133">
    <property type="entry name" value="Phage_head_fibr"/>
    <property type="match status" value="1"/>
</dbReference>
<dbReference type="RefSeq" id="WP_374218282.1">
    <property type="nucleotide sequence ID" value="NZ_JAXOVW010000035.1"/>
</dbReference>
<sequence>MPVANDIKLGDIIKALQEAGGGGSVTVTWSDVSGKPTTFPPATHTHTIADITSLQTTLNGKLTATKAAAQANSTATDVAGIVADFNSLLSKLKSAGILS</sequence>
<dbReference type="InterPro" id="IPR022741">
    <property type="entry name" value="Phage_B103_Gp8"/>
</dbReference>
<reference evidence="4" key="1">
    <citation type="submission" date="2023-11" db="EMBL/GenBank/DDBJ databases">
        <title>Genome Sequence of Bacillus pseudomycoides stain BUPM19.</title>
        <authorList>
            <person name="Farhat A."/>
        </authorList>
    </citation>
    <scope>NUCLEOTIDE SEQUENCE [LARGE SCALE GENOMIC DNA]</scope>
    <source>
        <strain evidence="4">BUPM19</strain>
    </source>
</reference>
<comment type="caution">
    <text evidence="3">The sequence shown here is derived from an EMBL/GenBank/DDBJ whole genome shotgun (WGS) entry which is preliminary data.</text>
</comment>
<keyword evidence="2" id="KW-0945">Host-virus interaction</keyword>
<evidence type="ECO:0000256" key="1">
    <source>
        <dbReference type="ARBA" id="ARBA00004328"/>
    </source>
</evidence>
<protein>
    <submittedName>
        <fullName evidence="3">Head fiber protein</fullName>
    </submittedName>
</protein>
<dbReference type="Gene3D" id="6.10.140.1630">
    <property type="match status" value="1"/>
</dbReference>
<organism evidence="3 4">
    <name type="scientific">Bacillus bingmayongensis</name>
    <dbReference type="NCBI Taxonomy" id="1150157"/>
    <lineage>
        <taxon>Bacteria</taxon>
        <taxon>Bacillati</taxon>
        <taxon>Bacillota</taxon>
        <taxon>Bacilli</taxon>
        <taxon>Bacillales</taxon>
        <taxon>Bacillaceae</taxon>
        <taxon>Bacillus</taxon>
    </lineage>
</organism>
<comment type="subcellular location">
    <subcellularLocation>
        <location evidence="1">Virion</location>
    </subcellularLocation>
</comment>
<evidence type="ECO:0000256" key="2">
    <source>
        <dbReference type="ARBA" id="ARBA00022581"/>
    </source>
</evidence>